<dbReference type="PROSITE" id="PS00070">
    <property type="entry name" value="ALDEHYDE_DEHYDR_CYS"/>
    <property type="match status" value="1"/>
</dbReference>
<dbReference type="Pfam" id="PF00171">
    <property type="entry name" value="Aldedh"/>
    <property type="match status" value="1"/>
</dbReference>
<dbReference type="InterPro" id="IPR015590">
    <property type="entry name" value="Aldehyde_DH_dom"/>
</dbReference>
<gene>
    <name evidence="8" type="ORF">EP51_27300</name>
</gene>
<keyword evidence="2 6" id="KW-0560">Oxidoreductase</keyword>
<dbReference type="FunFam" id="3.40.309.10:FF:000012">
    <property type="entry name" value="Betaine aldehyde dehydrogenase"/>
    <property type="match status" value="1"/>
</dbReference>
<comment type="similarity">
    <text evidence="1 6">Belongs to the aldehyde dehydrogenase family.</text>
</comment>
<evidence type="ECO:0000256" key="6">
    <source>
        <dbReference type="RuleBase" id="RU003345"/>
    </source>
</evidence>
<evidence type="ECO:0000256" key="4">
    <source>
        <dbReference type="ARBA" id="ARBA00049194"/>
    </source>
</evidence>
<dbReference type="SUPFAM" id="SSF53720">
    <property type="entry name" value="ALDH-like"/>
    <property type="match status" value="1"/>
</dbReference>
<dbReference type="PANTHER" id="PTHR42804:SF1">
    <property type="entry name" value="ALDEHYDE DEHYDROGENASE-RELATED"/>
    <property type="match status" value="1"/>
</dbReference>
<dbReference type="InterPro" id="IPR016163">
    <property type="entry name" value="Ald_DH_C"/>
</dbReference>
<reference evidence="8 9" key="1">
    <citation type="submission" date="2014-07" db="EMBL/GenBank/DDBJ databases">
        <title>Genome Sequence of Rhodococcus opacus Strain R7, a Biodegrader of Mono- and Polycyclic Aromatic Hydrocarbons.</title>
        <authorList>
            <person name="Di Gennaro P."/>
            <person name="Zampolli J."/>
            <person name="Presti I."/>
            <person name="Cappelletti M."/>
            <person name="D'Ursi P."/>
            <person name="Orro A."/>
            <person name="Mezzelani A."/>
            <person name="Milanesi L."/>
        </authorList>
    </citation>
    <scope>NUCLEOTIDE SEQUENCE [LARGE SCALE GENOMIC DNA]</scope>
    <source>
        <strain evidence="8 9">R7</strain>
    </source>
</reference>
<proteinExistence type="inferred from homology"/>
<feature type="active site" evidence="5">
    <location>
        <position position="253"/>
    </location>
</feature>
<dbReference type="CDD" id="cd07139">
    <property type="entry name" value="ALDH_AldA-Rv0768"/>
    <property type="match status" value="1"/>
</dbReference>
<protein>
    <recommendedName>
        <fullName evidence="3">aldehyde dehydrogenase (NAD(+))</fullName>
        <ecNumber evidence="3">1.2.1.3</ecNumber>
    </recommendedName>
</protein>
<dbReference type="RefSeq" id="WP_200887779.1">
    <property type="nucleotide sequence ID" value="NZ_CP008947.1"/>
</dbReference>
<dbReference type="InterPro" id="IPR016160">
    <property type="entry name" value="Ald_DH_CS_CYS"/>
</dbReference>
<dbReference type="AlphaFoldDB" id="A0A076EQ04"/>
<name>A0A076EQ04_RHOOP</name>
<dbReference type="PROSITE" id="PS00687">
    <property type="entry name" value="ALDEHYDE_DEHYDR_GLU"/>
    <property type="match status" value="1"/>
</dbReference>
<sequence length="488" mass="51898">MVWQGNYTSLFIGGEWVEPATDDTIGVVSPFTEQALARIPAGSRADVDRAVGAAREAFDSGPWPRMSLSERMDVVRRFGKAITENRESIAALITEEMGCPITQTVASQSGAAIALIDTNLELVEQYPWRTVRRSNTGNALVTRVPIGVVAAVVPWNAPLSVAMLKLVPALLAGCTVILKPSPEAPLSSYLLAEMVQAAGFPAGVVNIVTADRAESEYLVTHPGVNKVSFTGSTVAGRRIASLCGNDLRRYTLELGGKSAAIVLDDADLDGAVQSLRTQSFRYNGQACTNKTRIIVSRRRVKDLTDRLAAMVEDLRVGDPFGESTEIGPLVSLQHRERVEGYITAGREEGATVVVGGGRTAEFQRGMFVEPTLFTNVTPDMKIAQEEIFGPVVGVLVVDDEEEAIAVANDSAYGLSGAVYGADPDHALAVARRIQTGTVEINGNSAGFHAPFGGFKHSGIGREAGLEGFDAFVELKSYGISAEVADTLG</sequence>
<dbReference type="EMBL" id="CP008947">
    <property type="protein sequence ID" value="AII08130.1"/>
    <property type="molecule type" value="Genomic_DNA"/>
</dbReference>
<comment type="catalytic activity">
    <reaction evidence="4">
        <text>an aldehyde + NAD(+) + H2O = a carboxylate + NADH + 2 H(+)</text>
        <dbReference type="Rhea" id="RHEA:16185"/>
        <dbReference type="ChEBI" id="CHEBI:15377"/>
        <dbReference type="ChEBI" id="CHEBI:15378"/>
        <dbReference type="ChEBI" id="CHEBI:17478"/>
        <dbReference type="ChEBI" id="CHEBI:29067"/>
        <dbReference type="ChEBI" id="CHEBI:57540"/>
        <dbReference type="ChEBI" id="CHEBI:57945"/>
        <dbReference type="EC" id="1.2.1.3"/>
    </reaction>
</comment>
<dbReference type="FunFam" id="3.40.605.10:FF:000007">
    <property type="entry name" value="NAD/NADP-dependent betaine aldehyde dehydrogenase"/>
    <property type="match status" value="1"/>
</dbReference>
<organism evidence="8 9">
    <name type="scientific">Rhodococcus opacus</name>
    <name type="common">Nocardia opaca</name>
    <dbReference type="NCBI Taxonomy" id="37919"/>
    <lineage>
        <taxon>Bacteria</taxon>
        <taxon>Bacillati</taxon>
        <taxon>Actinomycetota</taxon>
        <taxon>Actinomycetes</taxon>
        <taxon>Mycobacteriales</taxon>
        <taxon>Nocardiaceae</taxon>
        <taxon>Rhodococcus</taxon>
    </lineage>
</organism>
<dbReference type="InterPro" id="IPR029510">
    <property type="entry name" value="Ald_DH_CS_GLU"/>
</dbReference>
<dbReference type="InterPro" id="IPR016162">
    <property type="entry name" value="Ald_DH_N"/>
</dbReference>
<dbReference type="Gene3D" id="3.40.309.10">
    <property type="entry name" value="Aldehyde Dehydrogenase, Chain A, domain 2"/>
    <property type="match status" value="1"/>
</dbReference>
<dbReference type="EC" id="1.2.1.3" evidence="3"/>
<dbReference type="Gene3D" id="3.40.605.10">
    <property type="entry name" value="Aldehyde Dehydrogenase, Chain A, domain 1"/>
    <property type="match status" value="1"/>
</dbReference>
<dbReference type="PANTHER" id="PTHR42804">
    <property type="entry name" value="ALDEHYDE DEHYDROGENASE"/>
    <property type="match status" value="1"/>
</dbReference>
<dbReference type="eggNOG" id="COG1012">
    <property type="taxonomic scope" value="Bacteria"/>
</dbReference>
<accession>A0A076EQ04</accession>
<evidence type="ECO:0000256" key="3">
    <source>
        <dbReference type="ARBA" id="ARBA00024226"/>
    </source>
</evidence>
<evidence type="ECO:0000313" key="9">
    <source>
        <dbReference type="Proteomes" id="UP000028488"/>
    </source>
</evidence>
<evidence type="ECO:0000256" key="2">
    <source>
        <dbReference type="ARBA" id="ARBA00023002"/>
    </source>
</evidence>
<dbReference type="Proteomes" id="UP000028488">
    <property type="component" value="Chromosome"/>
</dbReference>
<evidence type="ECO:0000256" key="1">
    <source>
        <dbReference type="ARBA" id="ARBA00009986"/>
    </source>
</evidence>
<feature type="domain" description="Aldehyde dehydrogenase" evidence="7">
    <location>
        <begin position="16"/>
        <end position="476"/>
    </location>
</feature>
<dbReference type="InterPro" id="IPR016161">
    <property type="entry name" value="Ald_DH/histidinol_DH"/>
</dbReference>
<evidence type="ECO:0000259" key="7">
    <source>
        <dbReference type="Pfam" id="PF00171"/>
    </source>
</evidence>
<evidence type="ECO:0000313" key="8">
    <source>
        <dbReference type="EMBL" id="AII08130.1"/>
    </source>
</evidence>
<dbReference type="GO" id="GO:0004029">
    <property type="term" value="F:aldehyde dehydrogenase (NAD+) activity"/>
    <property type="evidence" value="ECO:0007669"/>
    <property type="project" value="UniProtKB-EC"/>
</dbReference>
<evidence type="ECO:0000256" key="5">
    <source>
        <dbReference type="PROSITE-ProRule" id="PRU10007"/>
    </source>
</evidence>